<evidence type="ECO:0000256" key="3">
    <source>
        <dbReference type="SAM" id="Phobius"/>
    </source>
</evidence>
<dbReference type="EMBL" id="FXTT01000013">
    <property type="protein sequence ID" value="SMP37433.1"/>
    <property type="molecule type" value="Genomic_DNA"/>
</dbReference>
<feature type="transmembrane region" description="Helical" evidence="3">
    <location>
        <begin position="73"/>
        <end position="97"/>
    </location>
</feature>
<dbReference type="PANTHER" id="PTHR32309">
    <property type="entry name" value="TYROSINE-PROTEIN KINASE"/>
    <property type="match status" value="1"/>
</dbReference>
<dbReference type="Proteomes" id="UP001157914">
    <property type="component" value="Unassembled WGS sequence"/>
</dbReference>
<feature type="coiled-coil region" evidence="1">
    <location>
        <begin position="218"/>
        <end position="268"/>
    </location>
</feature>
<evidence type="ECO:0000256" key="2">
    <source>
        <dbReference type="SAM" id="MobiDB-lite"/>
    </source>
</evidence>
<feature type="region of interest" description="Disordered" evidence="2">
    <location>
        <begin position="1"/>
        <end position="36"/>
    </location>
</feature>
<dbReference type="PANTHER" id="PTHR32309:SF13">
    <property type="entry name" value="FERRIC ENTEROBACTIN TRANSPORT PROTEIN FEPE"/>
    <property type="match status" value="1"/>
</dbReference>
<evidence type="ECO:0000256" key="1">
    <source>
        <dbReference type="SAM" id="Coils"/>
    </source>
</evidence>
<dbReference type="InterPro" id="IPR050445">
    <property type="entry name" value="Bact_polysacc_biosynth/exp"/>
</dbReference>
<proteinExistence type="predicted"/>
<evidence type="ECO:0000313" key="5">
    <source>
        <dbReference type="Proteomes" id="UP001157914"/>
    </source>
</evidence>
<comment type="caution">
    <text evidence="4">The sequence shown here is derived from an EMBL/GenBank/DDBJ whole genome shotgun (WGS) entry which is preliminary data.</text>
</comment>
<keyword evidence="1" id="KW-0175">Coiled coil</keyword>
<gene>
    <name evidence="4" type="ORF">SAMN06265374_0101</name>
</gene>
<accession>A0ABY1PNW2</accession>
<dbReference type="RefSeq" id="WP_283404723.1">
    <property type="nucleotide sequence ID" value="NZ_BAAAEA010000010.1"/>
</dbReference>
<keyword evidence="3" id="KW-1133">Transmembrane helix</keyword>
<organism evidence="4 5">
    <name type="scientific">Roseibium denhamense</name>
    <dbReference type="NCBI Taxonomy" id="76305"/>
    <lineage>
        <taxon>Bacteria</taxon>
        <taxon>Pseudomonadati</taxon>
        <taxon>Pseudomonadota</taxon>
        <taxon>Alphaproteobacteria</taxon>
        <taxon>Hyphomicrobiales</taxon>
        <taxon>Stappiaceae</taxon>
        <taxon>Roseibium</taxon>
    </lineage>
</organism>
<protein>
    <submittedName>
        <fullName evidence="4">Capsular polysaccharide transport system permease protein</fullName>
    </submittedName>
</protein>
<feature type="transmembrane region" description="Helical" evidence="3">
    <location>
        <begin position="410"/>
        <end position="432"/>
    </location>
</feature>
<sequence length="438" mass="49330">MATTDHSKTKTDEPNAAADINATTKPLTPAKQNRPKHQLVSRLKRSGLDPQKLLDIAVNGPAPKSRTKLRHRLIVIGFIFLVALPSLVFSAYMFFWASNQFHSLTAFAVRSSTQSSATDVLGMVLDSGGESPTSNSYIVNDYLQSQTLLEDLRTSGIDLNKIFNRSPADWLFRMGSDLPIEDELSYWNSMVDVNYDGTSGVIQVKVRSFSPEDSVLLAEAVLQKSERLVNELSEVNRRQSVRFAEETVARAETRLKAIRKQMLAYRNETQEISPEDNARIAMEMIAGLDSQLVAKEAEKRTLETYLNSDSPRIRLLSEEIAALRDQIQTERQRLGGGTVPNQIGVSADRLADRISNFSDLKLEEEFANQFYTTALAGLEKARQDADQKTMYLATFIRPTLSEQAQYPHRFLYSLGFFLGLLGFWGVCIMMYYNVRDRT</sequence>
<reference evidence="4 5" key="1">
    <citation type="submission" date="2017-05" db="EMBL/GenBank/DDBJ databases">
        <authorList>
            <person name="Varghese N."/>
            <person name="Submissions S."/>
        </authorList>
    </citation>
    <scope>NUCLEOTIDE SEQUENCE [LARGE SCALE GENOMIC DNA]</scope>
    <source>
        <strain evidence="4 5">DSM 15949</strain>
    </source>
</reference>
<keyword evidence="3" id="KW-0472">Membrane</keyword>
<keyword evidence="5" id="KW-1185">Reference proteome</keyword>
<keyword evidence="3" id="KW-0812">Transmembrane</keyword>
<feature type="compositionally biased region" description="Basic and acidic residues" evidence="2">
    <location>
        <begin position="1"/>
        <end position="13"/>
    </location>
</feature>
<name>A0ABY1PNW2_9HYPH</name>
<evidence type="ECO:0000313" key="4">
    <source>
        <dbReference type="EMBL" id="SMP37433.1"/>
    </source>
</evidence>